<accession>A0A0G3I8W7</accession>
<evidence type="ECO:0000313" key="1">
    <source>
        <dbReference type="EMBL" id="AKK20207.1"/>
    </source>
</evidence>
<reference evidence="1 2" key="1">
    <citation type="journal article" date="2015" name="Genome Announc.">
        <title>Complete Genome Sequence of 'Candidatus Liberibacter africanus,' a Bacterium Associated with Citrus Huanglongbing.</title>
        <authorList>
            <person name="Lin H."/>
            <person name="Pietersen G."/>
            <person name="Han C."/>
            <person name="Read D.A."/>
            <person name="Lou B."/>
            <person name="Gupta G."/>
            <person name="Civerolo E.L."/>
        </authorList>
    </citation>
    <scope>NUCLEOTIDE SEQUENCE [LARGE SCALE GENOMIC DNA]</scope>
    <source>
        <strain evidence="1 2">PTSAPSY</strain>
    </source>
</reference>
<dbReference type="KEGG" id="lau:G293_02895"/>
<gene>
    <name evidence="1" type="ORF">G293_02895</name>
</gene>
<dbReference type="Proteomes" id="UP000035503">
    <property type="component" value="Chromosome"/>
</dbReference>
<protein>
    <submittedName>
        <fullName evidence="1">Uncharacterized protein</fullName>
    </submittedName>
</protein>
<proteinExistence type="predicted"/>
<dbReference type="PATRIC" id="fig|1277257.4.peg.623"/>
<organism evidence="1 2">
    <name type="scientific">Candidatus Liberibacter africanus PTSAPSY</name>
    <dbReference type="NCBI Taxonomy" id="1277257"/>
    <lineage>
        <taxon>Bacteria</taxon>
        <taxon>Pseudomonadati</taxon>
        <taxon>Pseudomonadota</taxon>
        <taxon>Alphaproteobacteria</taxon>
        <taxon>Hyphomicrobiales</taxon>
        <taxon>Rhizobiaceae</taxon>
        <taxon>Liberibacter</taxon>
    </lineage>
</organism>
<dbReference type="AlphaFoldDB" id="A0A0G3I8W7"/>
<dbReference type="EMBL" id="CP004021">
    <property type="protein sequence ID" value="AKK20207.1"/>
    <property type="molecule type" value="Genomic_DNA"/>
</dbReference>
<name>A0A0G3I8W7_LIBAF</name>
<sequence length="228" mass="25285">MPSKNSAKISVAKSESKLDNIYLSGKKTINKITKKITHSTKKIDQKIPFAGEKSGVKWRTLNSADKNFKMVPLSDEVLFKSFKSLPAKNLDHQFLIDLPRSSYIINGKELARDNSSKAVKKLISLFPNSYQKLQLISSYATQSIFSESIIHLTASIPEFKFHGSSNAASRYVANMLKNGTVEFTATHSANLKKPAEIAGPAFKEFGLKISGILSPDKATSLSYNYYLK</sequence>
<dbReference type="STRING" id="1277257.G293_02895"/>
<keyword evidence="2" id="KW-1185">Reference proteome</keyword>
<evidence type="ECO:0000313" key="2">
    <source>
        <dbReference type="Proteomes" id="UP000035503"/>
    </source>
</evidence>